<organism evidence="5">
    <name type="scientific">Timema bartmani</name>
    <dbReference type="NCBI Taxonomy" id="61472"/>
    <lineage>
        <taxon>Eukaryota</taxon>
        <taxon>Metazoa</taxon>
        <taxon>Ecdysozoa</taxon>
        <taxon>Arthropoda</taxon>
        <taxon>Hexapoda</taxon>
        <taxon>Insecta</taxon>
        <taxon>Pterygota</taxon>
        <taxon>Neoptera</taxon>
        <taxon>Polyneoptera</taxon>
        <taxon>Phasmatodea</taxon>
        <taxon>Timematodea</taxon>
        <taxon>Timematoidea</taxon>
        <taxon>Timematidae</taxon>
        <taxon>Timema</taxon>
    </lineage>
</organism>
<dbReference type="AlphaFoldDB" id="A0A7R9ERC0"/>
<dbReference type="GO" id="GO:0005815">
    <property type="term" value="C:microtubule organizing center"/>
    <property type="evidence" value="ECO:0007669"/>
    <property type="project" value="TreeGrafter"/>
</dbReference>
<proteinExistence type="inferred from homology"/>
<reference evidence="5" key="1">
    <citation type="submission" date="2020-11" db="EMBL/GenBank/DDBJ databases">
        <authorList>
            <person name="Tran Van P."/>
        </authorList>
    </citation>
    <scope>NUCLEOTIDE SEQUENCE</scope>
</reference>
<accession>A0A7R9ERC0</accession>
<keyword evidence="4" id="KW-0966">Cell projection</keyword>
<dbReference type="GO" id="GO:0005794">
    <property type="term" value="C:Golgi apparatus"/>
    <property type="evidence" value="ECO:0007669"/>
    <property type="project" value="TreeGrafter"/>
</dbReference>
<comment type="similarity">
    <text evidence="2">Belongs to the IFT57 family.</text>
</comment>
<protein>
    <recommendedName>
        <fullName evidence="6">Intraflagellar transport protein 57 homolog</fullName>
    </recommendedName>
</protein>
<dbReference type="GO" id="GO:0042073">
    <property type="term" value="P:intraciliary transport"/>
    <property type="evidence" value="ECO:0007669"/>
    <property type="project" value="TreeGrafter"/>
</dbReference>
<sequence>MSVEEEQLLADTSDAGPGLEYMLYVTMEELHDKLNLLNYDVEFVRDLKMKPLSRLYFVIPTNPGEQFYLFTSLAAWLIRKTNRQLEQPQEYDDPNSTIASILDNLRATGTSVNFPPNKLKQGCGQQAVFVLDRLADAALKSTSFLWHKPEPPVELDHEEDVPVEDESELLLERVEEDMAAEGSDDEEETLLRIEDLAIQNIESQKPDEILESNTNFDNWKLELERVIPQLKVTVKTDSRDWRSRLDQMQQHREGIDGALVTARAQLDKLHTDISQTLEKMNSREKYLNTQLETYLVQYRSLQDDFSRVSTQYRQVSGGVTERSRTLAHVTEELESIKQEMEEWGTSMTDRSENDDGTMSGHNLSGPPMKFVGFISAPLVNVKKCLSRMKEEVKLMDVRVGVLEHSLLQARLKDKSQFQQDISGLLQPLD</sequence>
<dbReference type="Pfam" id="PF10498">
    <property type="entry name" value="IFT57"/>
    <property type="match status" value="1"/>
</dbReference>
<comment type="subcellular location">
    <subcellularLocation>
        <location evidence="1">Cell projection</location>
        <location evidence="1">Cilium</location>
    </subcellularLocation>
</comment>
<dbReference type="GO" id="GO:1905515">
    <property type="term" value="P:non-motile cilium assembly"/>
    <property type="evidence" value="ECO:0007669"/>
    <property type="project" value="TreeGrafter"/>
</dbReference>
<evidence type="ECO:0008006" key="6">
    <source>
        <dbReference type="Google" id="ProtNLM"/>
    </source>
</evidence>
<evidence type="ECO:0000313" key="5">
    <source>
        <dbReference type="EMBL" id="CAD7438916.1"/>
    </source>
</evidence>
<evidence type="ECO:0000256" key="2">
    <source>
        <dbReference type="ARBA" id="ARBA00009415"/>
    </source>
</evidence>
<name>A0A7R9ERC0_9NEOP</name>
<dbReference type="InterPro" id="IPR019530">
    <property type="entry name" value="Intra-flagellar_transport_57"/>
</dbReference>
<dbReference type="PANTHER" id="PTHR16011">
    <property type="entry name" value="IFT57/HIPPI"/>
    <property type="match status" value="1"/>
</dbReference>
<dbReference type="GO" id="GO:0030992">
    <property type="term" value="C:intraciliary transport particle B"/>
    <property type="evidence" value="ECO:0007669"/>
    <property type="project" value="TreeGrafter"/>
</dbReference>
<gene>
    <name evidence="5" type="ORF">TBIB3V08_LOCUS1501</name>
</gene>
<evidence type="ECO:0000256" key="1">
    <source>
        <dbReference type="ARBA" id="ARBA00004138"/>
    </source>
</evidence>
<dbReference type="PANTHER" id="PTHR16011:SF0">
    <property type="entry name" value="INTRAFLAGELLAR TRANSPORT PROTEIN 57 HOMOLOG"/>
    <property type="match status" value="1"/>
</dbReference>
<dbReference type="EMBL" id="OD564555">
    <property type="protein sequence ID" value="CAD7438916.1"/>
    <property type="molecule type" value="Genomic_DNA"/>
</dbReference>
<dbReference type="GO" id="GO:0005929">
    <property type="term" value="C:cilium"/>
    <property type="evidence" value="ECO:0007669"/>
    <property type="project" value="UniProtKB-SubCell"/>
</dbReference>
<keyword evidence="3" id="KW-0969">Cilium</keyword>
<evidence type="ECO:0000256" key="3">
    <source>
        <dbReference type="ARBA" id="ARBA00023069"/>
    </source>
</evidence>
<evidence type="ECO:0000256" key="4">
    <source>
        <dbReference type="ARBA" id="ARBA00023273"/>
    </source>
</evidence>